<evidence type="ECO:0000313" key="1">
    <source>
        <dbReference type="EMBL" id="KAJ4716599.1"/>
    </source>
</evidence>
<reference evidence="1 2" key="1">
    <citation type="journal article" date="2023" name="Science">
        <title>Complex scaffold remodeling in plant triterpene biosynthesis.</title>
        <authorList>
            <person name="De La Pena R."/>
            <person name="Hodgson H."/>
            <person name="Liu J.C."/>
            <person name="Stephenson M.J."/>
            <person name="Martin A.C."/>
            <person name="Owen C."/>
            <person name="Harkess A."/>
            <person name="Leebens-Mack J."/>
            <person name="Jimenez L.E."/>
            <person name="Osbourn A."/>
            <person name="Sattely E.S."/>
        </authorList>
    </citation>
    <scope>NUCLEOTIDE SEQUENCE [LARGE SCALE GENOMIC DNA]</scope>
    <source>
        <strain evidence="2">cv. JPN11</strain>
        <tissue evidence="1">Leaf</tissue>
    </source>
</reference>
<proteinExistence type="predicted"/>
<sequence>MQVKTLANHFVVSSPNSNLKLLSPSLTSCSKPSLFSTTPHLSSSLLPSKLCVFAPADRLDRFVTACISSSQEVFDDNQEFSSENDGNSTSLSLSKEEKTVEVNREGLANQSLWNQITDIMKFTGPATGLWICGPLMSLIDTAVIGQGSSLELAALGPGTVLCDNMSYIFMFLSISTSNMVATSLTRQDKNEVQHQISVLLFVGLACGLSMLIFTKLFGMWALTAFTGSKNVHLLPAANTYVQIRGLAWPAVLIGWVAQSASLGMKDSWGPLKALAVASAVNGIGDTILCSFLGYGIAGAAWATMVSQVIAAYMMIINLNEKGYNALSLSIPSPNDLLAIFELAAPVFVMMMSKVAFYTLITYFATSMGTYTLAAHQVMIQTFMMCTVWGEPLSQTAQSFMPEFLYGINRNLEKARMLLKSLVIIKEMHKVLVAFFTALSITPCILSLEGTLLAGRDLKFVSLSMSGCFSLGALVLLFVSSKGYGLPGCWCALVGFQWARLLLALRRLLSRDGILYSENVSELTLEKLKAA</sequence>
<protein>
    <submittedName>
        <fullName evidence="1">Protein DETOXIFICATION</fullName>
    </submittedName>
</protein>
<comment type="caution">
    <text evidence="1">The sequence shown here is derived from an EMBL/GenBank/DDBJ whole genome shotgun (WGS) entry which is preliminary data.</text>
</comment>
<accession>A0ACC1Y0S9</accession>
<organism evidence="1 2">
    <name type="scientific">Melia azedarach</name>
    <name type="common">Chinaberry tree</name>
    <dbReference type="NCBI Taxonomy" id="155640"/>
    <lineage>
        <taxon>Eukaryota</taxon>
        <taxon>Viridiplantae</taxon>
        <taxon>Streptophyta</taxon>
        <taxon>Embryophyta</taxon>
        <taxon>Tracheophyta</taxon>
        <taxon>Spermatophyta</taxon>
        <taxon>Magnoliopsida</taxon>
        <taxon>eudicotyledons</taxon>
        <taxon>Gunneridae</taxon>
        <taxon>Pentapetalae</taxon>
        <taxon>rosids</taxon>
        <taxon>malvids</taxon>
        <taxon>Sapindales</taxon>
        <taxon>Meliaceae</taxon>
        <taxon>Melia</taxon>
    </lineage>
</organism>
<dbReference type="EMBL" id="CM051399">
    <property type="protein sequence ID" value="KAJ4716599.1"/>
    <property type="molecule type" value="Genomic_DNA"/>
</dbReference>
<evidence type="ECO:0000313" key="2">
    <source>
        <dbReference type="Proteomes" id="UP001164539"/>
    </source>
</evidence>
<gene>
    <name evidence="1" type="ORF">OWV82_011591</name>
</gene>
<name>A0ACC1Y0S9_MELAZ</name>
<dbReference type="Proteomes" id="UP001164539">
    <property type="component" value="Chromosome 6"/>
</dbReference>
<keyword evidence="2" id="KW-1185">Reference proteome</keyword>